<organism evidence="2 3">
    <name type="scientific">Archangium gephyra</name>
    <dbReference type="NCBI Taxonomy" id="48"/>
    <lineage>
        <taxon>Bacteria</taxon>
        <taxon>Pseudomonadati</taxon>
        <taxon>Myxococcota</taxon>
        <taxon>Myxococcia</taxon>
        <taxon>Myxococcales</taxon>
        <taxon>Cystobacterineae</taxon>
        <taxon>Archangiaceae</taxon>
        <taxon>Archangium</taxon>
    </lineage>
</organism>
<dbReference type="EMBL" id="QUMU01000004">
    <property type="protein sequence ID" value="REG32730.1"/>
    <property type="molecule type" value="Genomic_DNA"/>
</dbReference>
<dbReference type="Proteomes" id="UP000256345">
    <property type="component" value="Unassembled WGS sequence"/>
</dbReference>
<comment type="caution">
    <text evidence="2">The sequence shown here is derived from an EMBL/GenBank/DDBJ whole genome shotgun (WGS) entry which is preliminary data.</text>
</comment>
<keyword evidence="1" id="KW-0472">Membrane</keyword>
<keyword evidence="3" id="KW-1185">Reference proteome</keyword>
<feature type="transmembrane region" description="Helical" evidence="1">
    <location>
        <begin position="9"/>
        <end position="28"/>
    </location>
</feature>
<evidence type="ECO:0000313" key="3">
    <source>
        <dbReference type="Proteomes" id="UP000256345"/>
    </source>
</evidence>
<dbReference type="RefSeq" id="WP_047855372.1">
    <property type="nucleotide sequence ID" value="NZ_CP011509.1"/>
</dbReference>
<reference evidence="2 3" key="1">
    <citation type="submission" date="2018-08" db="EMBL/GenBank/DDBJ databases">
        <title>Genomic Encyclopedia of Archaeal and Bacterial Type Strains, Phase II (KMG-II): from individual species to whole genera.</title>
        <authorList>
            <person name="Goeker M."/>
        </authorList>
    </citation>
    <scope>NUCLEOTIDE SEQUENCE [LARGE SCALE GENOMIC DNA]</scope>
    <source>
        <strain evidence="2 3">DSM 2261</strain>
    </source>
</reference>
<evidence type="ECO:0000256" key="1">
    <source>
        <dbReference type="SAM" id="Phobius"/>
    </source>
</evidence>
<keyword evidence="1" id="KW-1133">Transmembrane helix</keyword>
<accession>A0ABX9K3X9</accession>
<protein>
    <submittedName>
        <fullName evidence="2">Uncharacterized protein DUF3592</fullName>
    </submittedName>
</protein>
<gene>
    <name evidence="2" type="ORF">ATI61_10417</name>
</gene>
<keyword evidence="1" id="KW-0812">Transmembrane</keyword>
<feature type="transmembrane region" description="Helical" evidence="1">
    <location>
        <begin position="114"/>
        <end position="133"/>
    </location>
</feature>
<evidence type="ECO:0000313" key="2">
    <source>
        <dbReference type="EMBL" id="REG32730.1"/>
    </source>
</evidence>
<sequence length="140" mass="15362">MATVDNSRAWALLVIAVPFLAVGGFGFLRTSRFVLHAKAAHGVVVSSSSRGDGQYQTFIGYPEVLTFSDSDGTEHTTTLYNGQPTNRRPGTTVKLLYWRHDPAGTARYGDAGQLWGLSGAFLFVGALWLFGMFRSWVRDN</sequence>
<proteinExistence type="predicted"/>
<name>A0ABX9K3X9_9BACT</name>